<dbReference type="EMBL" id="RCSX01000041">
    <property type="protein sequence ID" value="KAF7916001.1"/>
    <property type="molecule type" value="Genomic_DNA"/>
</dbReference>
<reference evidence="2 3" key="1">
    <citation type="journal article" date="2020" name="Genome Biol. Evol.">
        <title>Comparative genomics of Sclerotiniaceae.</title>
        <authorList>
            <person name="Valero Jimenez C.A."/>
            <person name="Steentjes M."/>
            <person name="Scholten O.E."/>
            <person name="Van Kan J.A.L."/>
        </authorList>
    </citation>
    <scope>NUCLEOTIDE SEQUENCE [LARGE SCALE GENOMIC DNA]</scope>
    <source>
        <strain evidence="2 3">B1</strain>
    </source>
</reference>
<protein>
    <submittedName>
        <fullName evidence="2">Uncharacterized protein</fullName>
    </submittedName>
</protein>
<dbReference type="GeneID" id="62237627"/>
<proteinExistence type="predicted"/>
<dbReference type="RefSeq" id="XP_038805138.1">
    <property type="nucleotide sequence ID" value="XM_038958478.1"/>
</dbReference>
<evidence type="ECO:0000313" key="3">
    <source>
        <dbReference type="Proteomes" id="UP000783213"/>
    </source>
</evidence>
<name>A0ABQ7I7E2_9HELO</name>
<evidence type="ECO:0000313" key="2">
    <source>
        <dbReference type="EMBL" id="KAF7916001.1"/>
    </source>
</evidence>
<organism evidence="2 3">
    <name type="scientific">Botrytis deweyae</name>
    <dbReference type="NCBI Taxonomy" id="2478750"/>
    <lineage>
        <taxon>Eukaryota</taxon>
        <taxon>Fungi</taxon>
        <taxon>Dikarya</taxon>
        <taxon>Ascomycota</taxon>
        <taxon>Pezizomycotina</taxon>
        <taxon>Leotiomycetes</taxon>
        <taxon>Helotiales</taxon>
        <taxon>Sclerotiniaceae</taxon>
        <taxon>Botrytis</taxon>
    </lineage>
</organism>
<accession>A0ABQ7I7E2</accession>
<keyword evidence="3" id="KW-1185">Reference proteome</keyword>
<sequence>MLSLYLSMKELLFGQPHALHHISSTPISSCLKSPGSSGGLYHPPHISKSQSSDRTLSLVLKSESTASAATTSLHVGKGSARLEDQLFHIESAHEPRIHQTTQAAQTIISRRTPEKFELLLSILTPQARDNVELIWYSWPVQLEFSAGAQNRRLIQDYPWINKPIVERIRGQGTKMAREYVVSSTWTINSHQKNQPNPEGKKRKLAPKKYDLLILRGPRKLDERAHPERMGTKRDIWLGRRNNLTTQVSSSNFDKAGSTGKSHAITHRKLLELLIGVNQLQHRNSVIELISPDQHQRGMFHQSCRQGSWMEKLSWTRQEPT</sequence>
<comment type="caution">
    <text evidence="2">The sequence shown here is derived from an EMBL/GenBank/DDBJ whole genome shotgun (WGS) entry which is preliminary data.</text>
</comment>
<evidence type="ECO:0000256" key="1">
    <source>
        <dbReference type="SAM" id="MobiDB-lite"/>
    </source>
</evidence>
<feature type="region of interest" description="Disordered" evidence="1">
    <location>
        <begin position="33"/>
        <end position="52"/>
    </location>
</feature>
<gene>
    <name evidence="2" type="ORF">EAE98_010856</name>
</gene>
<dbReference type="Proteomes" id="UP000783213">
    <property type="component" value="Unassembled WGS sequence"/>
</dbReference>